<dbReference type="GO" id="GO:0004842">
    <property type="term" value="F:ubiquitin-protein transferase activity"/>
    <property type="evidence" value="ECO:0007669"/>
    <property type="project" value="InterPro"/>
</dbReference>
<name>A0A8J1UCG3_OWEFU</name>
<evidence type="ECO:0000313" key="3">
    <source>
        <dbReference type="Proteomes" id="UP000749559"/>
    </source>
</evidence>
<dbReference type="SUPFAM" id="SSF56204">
    <property type="entry name" value="Hect, E3 ligase catalytic domain"/>
    <property type="match status" value="1"/>
</dbReference>
<proteinExistence type="predicted"/>
<gene>
    <name evidence="2" type="ORF">OFUS_LOCUS7887</name>
</gene>
<accession>A0A8J1UCG3</accession>
<dbReference type="AlphaFoldDB" id="A0A8J1UCG3"/>
<dbReference type="Gene3D" id="3.90.1750.10">
    <property type="entry name" value="Hect, E3 ligase catalytic domains"/>
    <property type="match status" value="1"/>
</dbReference>
<evidence type="ECO:0000256" key="1">
    <source>
        <dbReference type="SAM" id="MobiDB-lite"/>
    </source>
</evidence>
<keyword evidence="3" id="KW-1185">Reference proteome</keyword>
<feature type="non-terminal residue" evidence="2">
    <location>
        <position position="1"/>
    </location>
</feature>
<comment type="caution">
    <text evidence="2">The sequence shown here is derived from an EMBL/GenBank/DDBJ whole genome shotgun (WGS) entry which is preliminary data.</text>
</comment>
<feature type="non-terminal residue" evidence="2">
    <location>
        <position position="211"/>
    </location>
</feature>
<evidence type="ECO:0000313" key="2">
    <source>
        <dbReference type="EMBL" id="CAH1781293.1"/>
    </source>
</evidence>
<organism evidence="2 3">
    <name type="scientific">Owenia fusiformis</name>
    <name type="common">Polychaete worm</name>
    <dbReference type="NCBI Taxonomy" id="6347"/>
    <lineage>
        <taxon>Eukaryota</taxon>
        <taxon>Metazoa</taxon>
        <taxon>Spiralia</taxon>
        <taxon>Lophotrochozoa</taxon>
        <taxon>Annelida</taxon>
        <taxon>Polychaeta</taxon>
        <taxon>Sedentaria</taxon>
        <taxon>Canalipalpata</taxon>
        <taxon>Sabellida</taxon>
        <taxon>Oweniida</taxon>
        <taxon>Oweniidae</taxon>
        <taxon>Owenia</taxon>
    </lineage>
</organism>
<feature type="compositionally biased region" description="Low complexity" evidence="1">
    <location>
        <begin position="35"/>
        <end position="47"/>
    </location>
</feature>
<dbReference type="InterPro" id="IPR035983">
    <property type="entry name" value="Hect_E3_ubiquitin_ligase"/>
</dbReference>
<feature type="compositionally biased region" description="Polar residues" evidence="1">
    <location>
        <begin position="48"/>
        <end position="79"/>
    </location>
</feature>
<sequence length="211" mass="23741">GRAVHSHAGQGSIYIILEDENIPSISPPRPRRETPSTPTATTVSTRPISSTPSATPVSTRPISQQAASRRQHIPTQAASMRSGRHNADMPVYTHRDIYHAAGVELAEEENSSLHPRDLYDHLNPTESLIIERSADDSGEVFLEGPPLHEILARLVEGEMEHDRPEKIDIKTRRYHTVEDTTWRFLLLDHDEYKRQLIVRFLHEVAIDTGGP</sequence>
<dbReference type="EMBL" id="CAIIXF020000004">
    <property type="protein sequence ID" value="CAH1781293.1"/>
    <property type="molecule type" value="Genomic_DNA"/>
</dbReference>
<feature type="region of interest" description="Disordered" evidence="1">
    <location>
        <begin position="18"/>
        <end position="85"/>
    </location>
</feature>
<dbReference type="Proteomes" id="UP000749559">
    <property type="component" value="Unassembled WGS sequence"/>
</dbReference>
<reference evidence="2" key="1">
    <citation type="submission" date="2022-03" db="EMBL/GenBank/DDBJ databases">
        <authorList>
            <person name="Martin C."/>
        </authorList>
    </citation>
    <scope>NUCLEOTIDE SEQUENCE</scope>
</reference>
<protein>
    <submittedName>
        <fullName evidence="2">Uncharacterized protein</fullName>
    </submittedName>
</protein>